<name>A0AAN4VVD7_9BACT</name>
<proteinExistence type="predicted"/>
<dbReference type="PANTHER" id="PTHR41317">
    <property type="entry name" value="PD-(D_E)XK NUCLEASE FAMILY TRANSPOSASE"/>
    <property type="match status" value="1"/>
</dbReference>
<comment type="caution">
    <text evidence="1">The sequence shown here is derived from an EMBL/GenBank/DDBJ whole genome shotgun (WGS) entry which is preliminary data.</text>
</comment>
<dbReference type="NCBIfam" id="TIGR01784">
    <property type="entry name" value="T_den_put_tspse"/>
    <property type="match status" value="1"/>
</dbReference>
<organism evidence="1 2">
    <name type="scientific">Persicobacter diffluens</name>
    <dbReference type="NCBI Taxonomy" id="981"/>
    <lineage>
        <taxon>Bacteria</taxon>
        <taxon>Pseudomonadati</taxon>
        <taxon>Bacteroidota</taxon>
        <taxon>Cytophagia</taxon>
        <taxon>Cytophagales</taxon>
        <taxon>Persicobacteraceae</taxon>
        <taxon>Persicobacter</taxon>
    </lineage>
</organism>
<dbReference type="Pfam" id="PF12784">
    <property type="entry name" value="PDDEXK_2"/>
    <property type="match status" value="1"/>
</dbReference>
<evidence type="ECO:0000313" key="2">
    <source>
        <dbReference type="Proteomes" id="UP001310022"/>
    </source>
</evidence>
<keyword evidence="2" id="KW-1185">Reference proteome</keyword>
<dbReference type="PANTHER" id="PTHR41317:SF1">
    <property type="entry name" value="PD-(D_E)XK NUCLEASE FAMILY TRANSPOSASE"/>
    <property type="match status" value="1"/>
</dbReference>
<sequence length="296" mass="35346">MPKDVFIDPFTDFGFKKLFREEESKEALMDFLNQFLPTHDQIHSLEYGKNEHLPRTEEDRIAIFDLLCTNQDNKKFIIELQRAKQTFLVDRSIYYLSFLLQEQGKKGPDWNYELQTVYSINILQFQLKEKAFPKRQLIYYAQIRHSISGRPITDKINFIYLEVPKFNKSLEELQSRQDKWLFLLKNLAKLDKRPPALRDRVFQRFFERAKIAKLPPKEARNYQMNLEKMGDYKNTIQHAKNEAREEGREEGRVEGRVENQISTAQNMYSKGFDYKTIADILNVKEKEVKQWLKSKG</sequence>
<dbReference type="Proteomes" id="UP001310022">
    <property type="component" value="Unassembled WGS sequence"/>
</dbReference>
<gene>
    <name evidence="1" type="ORF">PEDI_09350</name>
</gene>
<evidence type="ECO:0008006" key="3">
    <source>
        <dbReference type="Google" id="ProtNLM"/>
    </source>
</evidence>
<reference evidence="1 2" key="1">
    <citation type="submission" date="2021-12" db="EMBL/GenBank/DDBJ databases">
        <title>Genome sequencing of bacteria with rrn-lacking chromosome and rrn-plasmid.</title>
        <authorList>
            <person name="Anda M."/>
            <person name="Iwasaki W."/>
        </authorList>
    </citation>
    <scope>NUCLEOTIDE SEQUENCE [LARGE SCALE GENOMIC DNA]</scope>
    <source>
        <strain evidence="1 2">NBRC 15940</strain>
    </source>
</reference>
<evidence type="ECO:0000313" key="1">
    <source>
        <dbReference type="EMBL" id="GJM60383.1"/>
    </source>
</evidence>
<protein>
    <recommendedName>
        <fullName evidence="3">Rpn family recombination-promoting nuclease/putative transposase</fullName>
    </recommendedName>
</protein>
<dbReference type="RefSeq" id="WP_338236151.1">
    <property type="nucleotide sequence ID" value="NZ_BQKE01000001.1"/>
</dbReference>
<accession>A0AAN4VVD7</accession>
<dbReference type="AlphaFoldDB" id="A0AAN4VVD7"/>
<dbReference type="InterPro" id="IPR010106">
    <property type="entry name" value="RpnA"/>
</dbReference>
<dbReference type="EMBL" id="BQKE01000001">
    <property type="protein sequence ID" value="GJM60383.1"/>
    <property type="molecule type" value="Genomic_DNA"/>
</dbReference>